<keyword evidence="5" id="KW-0479">Metal-binding</keyword>
<feature type="domain" description="Endonuclease/exonuclease/phosphatase" evidence="11">
    <location>
        <begin position="4"/>
        <end position="242"/>
    </location>
</feature>
<reference evidence="12 13" key="1">
    <citation type="submission" date="2016-03" db="EMBL/GenBank/DDBJ databases">
        <title>Comparative genomics of Pseudogymnoascus destructans, the fungus causing white-nose syndrome of bats.</title>
        <authorList>
            <person name="Palmer J.M."/>
            <person name="Drees K.P."/>
            <person name="Foster J.T."/>
            <person name="Lindner D.L."/>
        </authorList>
    </citation>
    <scope>NUCLEOTIDE SEQUENCE [LARGE SCALE GENOMIC DNA]</scope>
    <source>
        <strain evidence="12 13">UAMH 10579</strain>
    </source>
</reference>
<dbReference type="GO" id="GO:0070260">
    <property type="term" value="F:5'-tyrosyl-DNA phosphodiesterase activity"/>
    <property type="evidence" value="ECO:0007669"/>
    <property type="project" value="TreeGrafter"/>
</dbReference>
<comment type="subcellular location">
    <subcellularLocation>
        <location evidence="3">Nucleus</location>
        <location evidence="3">PML body</location>
    </subcellularLocation>
</comment>
<keyword evidence="13" id="KW-1185">Reference proteome</keyword>
<name>A0A1B8GEU4_9PEZI</name>
<comment type="cofactor">
    <cofactor evidence="1">
        <name>Mn(2+)</name>
        <dbReference type="ChEBI" id="CHEBI:29035"/>
    </cofactor>
</comment>
<dbReference type="GO" id="GO:0006302">
    <property type="term" value="P:double-strand break repair"/>
    <property type="evidence" value="ECO:0007669"/>
    <property type="project" value="TreeGrafter"/>
</dbReference>
<dbReference type="Pfam" id="PF03372">
    <property type="entry name" value="Exo_endo_phos"/>
    <property type="match status" value="1"/>
</dbReference>
<dbReference type="AlphaFoldDB" id="A0A1B8GEU4"/>
<dbReference type="SUPFAM" id="SSF56219">
    <property type="entry name" value="DNase I-like"/>
    <property type="match status" value="1"/>
</dbReference>
<dbReference type="PANTHER" id="PTHR15822:SF4">
    <property type="entry name" value="TYROSYL-DNA PHOSPHODIESTERASE 2"/>
    <property type="match status" value="1"/>
</dbReference>
<sequence>MRLLTWNLDAFHSGCEIRVHAALNLLKQEFDNTPKSLPIVFMLQEISLSGLRQIKASRWIQDSFHMADISDRYWADKRYGTTTLIYKRLSNEKVFRLYYDSKFGRDVKTSSIPKTLRIGNTHLESLVSNPPLRPAQFATSTRNLRAPWICAGILAGDFNAIQDFDRTLHNENKLNDAFLALGGLEDSVEGHTWGYQCAKVLMQRFGPSRMDKVLFCGEIRVDESRRNELSSLTGGLEWITDHYGLSAMLTILPDEGDTSKI</sequence>
<dbReference type="PANTHER" id="PTHR15822">
    <property type="entry name" value="TRAF AND TNF RECEPTOR-ASSOCIATED PROTEIN"/>
    <property type="match status" value="1"/>
</dbReference>
<protein>
    <recommendedName>
        <fullName evidence="11">Endonuclease/exonuclease/phosphatase domain-containing protein</fullName>
    </recommendedName>
</protein>
<keyword evidence="7" id="KW-0378">Hydrolase</keyword>
<evidence type="ECO:0000256" key="4">
    <source>
        <dbReference type="ARBA" id="ARBA00022722"/>
    </source>
</evidence>
<evidence type="ECO:0000256" key="8">
    <source>
        <dbReference type="ARBA" id="ARBA00022842"/>
    </source>
</evidence>
<accession>A0A1B8GEU4</accession>
<dbReference type="GO" id="GO:0004518">
    <property type="term" value="F:nuclease activity"/>
    <property type="evidence" value="ECO:0007669"/>
    <property type="project" value="UniProtKB-KW"/>
</dbReference>
<dbReference type="EMBL" id="KV460244">
    <property type="protein sequence ID" value="OBT94348.1"/>
    <property type="molecule type" value="Genomic_DNA"/>
</dbReference>
<dbReference type="InterPro" id="IPR051547">
    <property type="entry name" value="TDP2-like"/>
</dbReference>
<evidence type="ECO:0000256" key="6">
    <source>
        <dbReference type="ARBA" id="ARBA00022763"/>
    </source>
</evidence>
<evidence type="ECO:0000256" key="10">
    <source>
        <dbReference type="ARBA" id="ARBA00023242"/>
    </source>
</evidence>
<dbReference type="GO" id="GO:0005737">
    <property type="term" value="C:cytoplasm"/>
    <property type="evidence" value="ECO:0007669"/>
    <property type="project" value="TreeGrafter"/>
</dbReference>
<evidence type="ECO:0000256" key="9">
    <source>
        <dbReference type="ARBA" id="ARBA00023204"/>
    </source>
</evidence>
<gene>
    <name evidence="12" type="ORF">VE01_07743</name>
</gene>
<dbReference type="GeneID" id="28841129"/>
<keyword evidence="9" id="KW-0234">DNA repair</keyword>
<dbReference type="InterPro" id="IPR005135">
    <property type="entry name" value="Endo/exonuclease/phosphatase"/>
</dbReference>
<dbReference type="GO" id="GO:0003697">
    <property type="term" value="F:single-stranded DNA binding"/>
    <property type="evidence" value="ECO:0007669"/>
    <property type="project" value="TreeGrafter"/>
</dbReference>
<organism evidence="12 13">
    <name type="scientific">Pseudogymnoascus verrucosus</name>
    <dbReference type="NCBI Taxonomy" id="342668"/>
    <lineage>
        <taxon>Eukaryota</taxon>
        <taxon>Fungi</taxon>
        <taxon>Dikarya</taxon>
        <taxon>Ascomycota</taxon>
        <taxon>Pezizomycotina</taxon>
        <taxon>Leotiomycetes</taxon>
        <taxon>Thelebolales</taxon>
        <taxon>Thelebolaceae</taxon>
        <taxon>Pseudogymnoascus</taxon>
    </lineage>
</organism>
<evidence type="ECO:0000256" key="1">
    <source>
        <dbReference type="ARBA" id="ARBA00001936"/>
    </source>
</evidence>
<keyword evidence="4" id="KW-0540">Nuclease</keyword>
<evidence type="ECO:0000259" key="11">
    <source>
        <dbReference type="Pfam" id="PF03372"/>
    </source>
</evidence>
<evidence type="ECO:0000313" key="12">
    <source>
        <dbReference type="EMBL" id="OBT94348.1"/>
    </source>
</evidence>
<reference evidence="13" key="2">
    <citation type="journal article" date="2018" name="Nat. Commun.">
        <title>Extreme sensitivity to ultraviolet light in the fungal pathogen causing white-nose syndrome of bats.</title>
        <authorList>
            <person name="Palmer J.M."/>
            <person name="Drees K.P."/>
            <person name="Foster J.T."/>
            <person name="Lindner D.L."/>
        </authorList>
    </citation>
    <scope>NUCLEOTIDE SEQUENCE [LARGE SCALE GENOMIC DNA]</scope>
    <source>
        <strain evidence="13">UAMH 10579</strain>
    </source>
</reference>
<dbReference type="GO" id="GO:0046872">
    <property type="term" value="F:metal ion binding"/>
    <property type="evidence" value="ECO:0007669"/>
    <property type="project" value="UniProtKB-KW"/>
</dbReference>
<dbReference type="Gene3D" id="3.60.10.10">
    <property type="entry name" value="Endonuclease/exonuclease/phosphatase"/>
    <property type="match status" value="1"/>
</dbReference>
<evidence type="ECO:0000256" key="5">
    <source>
        <dbReference type="ARBA" id="ARBA00022723"/>
    </source>
</evidence>
<keyword evidence="6" id="KW-0227">DNA damage</keyword>
<evidence type="ECO:0000313" key="13">
    <source>
        <dbReference type="Proteomes" id="UP000091956"/>
    </source>
</evidence>
<evidence type="ECO:0000256" key="2">
    <source>
        <dbReference type="ARBA" id="ARBA00001946"/>
    </source>
</evidence>
<evidence type="ECO:0000256" key="3">
    <source>
        <dbReference type="ARBA" id="ARBA00004322"/>
    </source>
</evidence>
<dbReference type="RefSeq" id="XP_018128081.1">
    <property type="nucleotide sequence ID" value="XM_018277176.2"/>
</dbReference>
<dbReference type="Proteomes" id="UP000091956">
    <property type="component" value="Unassembled WGS sequence"/>
</dbReference>
<comment type="cofactor">
    <cofactor evidence="2">
        <name>Mg(2+)</name>
        <dbReference type="ChEBI" id="CHEBI:18420"/>
    </cofactor>
</comment>
<dbReference type="InterPro" id="IPR036691">
    <property type="entry name" value="Endo/exonu/phosph_ase_sf"/>
</dbReference>
<proteinExistence type="predicted"/>
<keyword evidence="10" id="KW-0539">Nucleus</keyword>
<keyword evidence="8" id="KW-0460">Magnesium</keyword>
<evidence type="ECO:0000256" key="7">
    <source>
        <dbReference type="ARBA" id="ARBA00022801"/>
    </source>
</evidence>